<dbReference type="Pfam" id="PF02743">
    <property type="entry name" value="dCache_1"/>
    <property type="match status" value="1"/>
</dbReference>
<dbReference type="InterPro" id="IPR033479">
    <property type="entry name" value="dCache_1"/>
</dbReference>
<organism evidence="15 16">
    <name type="scientific">Youxingia wuxianensis</name>
    <dbReference type="NCBI Taxonomy" id="2763678"/>
    <lineage>
        <taxon>Bacteria</taxon>
        <taxon>Bacillati</taxon>
        <taxon>Bacillota</taxon>
        <taxon>Clostridia</taxon>
        <taxon>Eubacteriales</taxon>
        <taxon>Oscillospiraceae</taxon>
        <taxon>Youxingia</taxon>
    </lineage>
</organism>
<dbReference type="CDD" id="cd06225">
    <property type="entry name" value="HAMP"/>
    <property type="match status" value="1"/>
</dbReference>
<dbReference type="InterPro" id="IPR003594">
    <property type="entry name" value="HATPase_dom"/>
</dbReference>
<reference evidence="15" key="1">
    <citation type="submission" date="2020-08" db="EMBL/GenBank/DDBJ databases">
        <title>Genome public.</title>
        <authorList>
            <person name="Liu C."/>
            <person name="Sun Q."/>
        </authorList>
    </citation>
    <scope>NUCLEOTIDE SEQUENCE</scope>
    <source>
        <strain evidence="15">NSJ-64</strain>
    </source>
</reference>
<dbReference type="SMART" id="SM00304">
    <property type="entry name" value="HAMP"/>
    <property type="match status" value="1"/>
</dbReference>
<dbReference type="SUPFAM" id="SSF55874">
    <property type="entry name" value="ATPase domain of HSP90 chaperone/DNA topoisomerase II/histidine kinase"/>
    <property type="match status" value="1"/>
</dbReference>
<dbReference type="EC" id="2.7.13.3" evidence="3"/>
<dbReference type="AlphaFoldDB" id="A0A926EPG9"/>
<dbReference type="Gene3D" id="6.10.340.10">
    <property type="match status" value="1"/>
</dbReference>
<accession>A0A926EPG9</accession>
<evidence type="ECO:0000256" key="2">
    <source>
        <dbReference type="ARBA" id="ARBA00004651"/>
    </source>
</evidence>
<comment type="catalytic activity">
    <reaction evidence="1">
        <text>ATP + protein L-histidine = ADP + protein N-phospho-L-histidine.</text>
        <dbReference type="EC" id="2.7.13.3"/>
    </reaction>
</comment>
<evidence type="ECO:0000256" key="9">
    <source>
        <dbReference type="ARBA" id="ARBA00022989"/>
    </source>
</evidence>
<evidence type="ECO:0000259" key="13">
    <source>
        <dbReference type="PROSITE" id="PS50109"/>
    </source>
</evidence>
<dbReference type="GO" id="GO:0000155">
    <property type="term" value="F:phosphorelay sensor kinase activity"/>
    <property type="evidence" value="ECO:0007669"/>
    <property type="project" value="InterPro"/>
</dbReference>
<evidence type="ECO:0000256" key="12">
    <source>
        <dbReference type="SAM" id="Phobius"/>
    </source>
</evidence>
<dbReference type="Pfam" id="PF02518">
    <property type="entry name" value="HATPase_c"/>
    <property type="match status" value="1"/>
</dbReference>
<dbReference type="PROSITE" id="PS50885">
    <property type="entry name" value="HAMP"/>
    <property type="match status" value="1"/>
</dbReference>
<dbReference type="InterPro" id="IPR050640">
    <property type="entry name" value="Bact_2-comp_sensor_kinase"/>
</dbReference>
<dbReference type="Pfam" id="PF00672">
    <property type="entry name" value="HAMP"/>
    <property type="match status" value="1"/>
</dbReference>
<evidence type="ECO:0000259" key="14">
    <source>
        <dbReference type="PROSITE" id="PS50885"/>
    </source>
</evidence>
<feature type="domain" description="Histidine kinase" evidence="13">
    <location>
        <begin position="488"/>
        <end position="592"/>
    </location>
</feature>
<evidence type="ECO:0000256" key="6">
    <source>
        <dbReference type="ARBA" id="ARBA00022679"/>
    </source>
</evidence>
<evidence type="ECO:0000256" key="8">
    <source>
        <dbReference type="ARBA" id="ARBA00022777"/>
    </source>
</evidence>
<evidence type="ECO:0000313" key="16">
    <source>
        <dbReference type="Proteomes" id="UP000623678"/>
    </source>
</evidence>
<dbReference type="PROSITE" id="PS50109">
    <property type="entry name" value="HIS_KIN"/>
    <property type="match status" value="1"/>
</dbReference>
<dbReference type="PANTHER" id="PTHR34220">
    <property type="entry name" value="SENSOR HISTIDINE KINASE YPDA"/>
    <property type="match status" value="1"/>
</dbReference>
<dbReference type="InterPro" id="IPR003660">
    <property type="entry name" value="HAMP_dom"/>
</dbReference>
<keyword evidence="8 15" id="KW-0418">Kinase</keyword>
<keyword evidence="7 12" id="KW-0812">Transmembrane</keyword>
<keyword evidence="10" id="KW-0902">Two-component regulatory system</keyword>
<comment type="subcellular location">
    <subcellularLocation>
        <location evidence="2">Cell membrane</location>
        <topology evidence="2">Multi-pass membrane protein</topology>
    </subcellularLocation>
</comment>
<dbReference type="InterPro" id="IPR005467">
    <property type="entry name" value="His_kinase_dom"/>
</dbReference>
<dbReference type="RefSeq" id="WP_262395148.1">
    <property type="nucleotide sequence ID" value="NZ_JACRTD010000004.1"/>
</dbReference>
<dbReference type="Gene3D" id="3.30.565.10">
    <property type="entry name" value="Histidine kinase-like ATPase, C-terminal domain"/>
    <property type="match status" value="1"/>
</dbReference>
<dbReference type="SUPFAM" id="SSF158472">
    <property type="entry name" value="HAMP domain-like"/>
    <property type="match status" value="1"/>
</dbReference>
<dbReference type="GO" id="GO:0005886">
    <property type="term" value="C:plasma membrane"/>
    <property type="evidence" value="ECO:0007669"/>
    <property type="project" value="UniProtKB-SubCell"/>
</dbReference>
<keyword evidence="4" id="KW-1003">Cell membrane</keyword>
<feature type="transmembrane region" description="Helical" evidence="12">
    <location>
        <begin position="12"/>
        <end position="32"/>
    </location>
</feature>
<evidence type="ECO:0000256" key="3">
    <source>
        <dbReference type="ARBA" id="ARBA00012438"/>
    </source>
</evidence>
<evidence type="ECO:0000256" key="11">
    <source>
        <dbReference type="ARBA" id="ARBA00023136"/>
    </source>
</evidence>
<evidence type="ECO:0000256" key="5">
    <source>
        <dbReference type="ARBA" id="ARBA00022553"/>
    </source>
</evidence>
<evidence type="ECO:0000256" key="10">
    <source>
        <dbReference type="ARBA" id="ARBA00023012"/>
    </source>
</evidence>
<proteinExistence type="predicted"/>
<gene>
    <name evidence="15" type="ORF">H8705_07195</name>
</gene>
<sequence length="605" mass="69798">MKNWYFNLSIKYKLLLLFYFFLALFSTCFYLYNTRTASQNIMDKVGSANLYLLQQISSNVSFMRQEIEDMSTQLVIQPQIQAYIQPSEKQDDYVQKLYVDSNVRNAVNLIVSKDYISSLSICGFENNSVPFLRSIDSRFTLPPLQELSQMDFFQQAVDAKGKPIWLENSEETYVFAANNRYNRIFMARVIREYNTYENLGLLVIGISEPALRQAYTRGIDVDECAIAILDKNGELISSAGREAFSSLSPKLLSQIAQTREGYRTQTLEGQEMLLSYTLDKVTGWTYLYAVPMAPLTREINSSQNYILIFLLAAALLFFPLLMFATDMIIRPIRKLLGAMRSFQTGDFDARITFRYKDEIGQLGSGYNEMVDSIKRLIDQVYVLQIKEQEAEFTALQSQINPHFLYNTLDSIYWKATKNDQKEIAEMVWSLSNLFRISLNKGSRYNSVEHEFEFLKQYLRLQQLRYGDKINYEIQLDPNARTVEIPKLILQPFVENAIYHGLEQKDGQGTVTVSCQRTFDYLIFQIADNGNGMDNQTLTQLQSGAFTATKTSGYAIRNIQERLKLVYGEDYRLNILSSPGEGTTIQLYLPITHPKRREQDDKASDR</sequence>
<feature type="transmembrane region" description="Helical" evidence="12">
    <location>
        <begin position="305"/>
        <end position="324"/>
    </location>
</feature>
<dbReference type="Proteomes" id="UP000623678">
    <property type="component" value="Unassembled WGS sequence"/>
</dbReference>
<comment type="caution">
    <text evidence="15">The sequence shown here is derived from an EMBL/GenBank/DDBJ whole genome shotgun (WGS) entry which is preliminary data.</text>
</comment>
<dbReference type="Pfam" id="PF06580">
    <property type="entry name" value="His_kinase"/>
    <property type="match status" value="1"/>
</dbReference>
<evidence type="ECO:0000256" key="7">
    <source>
        <dbReference type="ARBA" id="ARBA00022692"/>
    </source>
</evidence>
<keyword evidence="6" id="KW-0808">Transferase</keyword>
<dbReference type="EMBL" id="JACRTD010000004">
    <property type="protein sequence ID" value="MBC8585366.1"/>
    <property type="molecule type" value="Genomic_DNA"/>
</dbReference>
<name>A0A926EPG9_9FIRM</name>
<protein>
    <recommendedName>
        <fullName evidence="3">histidine kinase</fullName>
        <ecNumber evidence="3">2.7.13.3</ecNumber>
    </recommendedName>
</protein>
<evidence type="ECO:0000313" key="15">
    <source>
        <dbReference type="EMBL" id="MBC8585366.1"/>
    </source>
</evidence>
<dbReference type="InterPro" id="IPR010559">
    <property type="entry name" value="Sig_transdc_His_kin_internal"/>
</dbReference>
<keyword evidence="9 12" id="KW-1133">Transmembrane helix</keyword>
<feature type="domain" description="HAMP" evidence="14">
    <location>
        <begin position="326"/>
        <end position="378"/>
    </location>
</feature>
<dbReference type="InterPro" id="IPR036890">
    <property type="entry name" value="HATPase_C_sf"/>
</dbReference>
<dbReference type="PANTHER" id="PTHR34220:SF7">
    <property type="entry name" value="SENSOR HISTIDINE KINASE YPDA"/>
    <property type="match status" value="1"/>
</dbReference>
<evidence type="ECO:0000256" key="1">
    <source>
        <dbReference type="ARBA" id="ARBA00000085"/>
    </source>
</evidence>
<keyword evidence="5" id="KW-0597">Phosphoprotein</keyword>
<keyword evidence="16" id="KW-1185">Reference proteome</keyword>
<evidence type="ECO:0000256" key="4">
    <source>
        <dbReference type="ARBA" id="ARBA00022475"/>
    </source>
</evidence>
<keyword evidence="11 12" id="KW-0472">Membrane</keyword>